<evidence type="ECO:0000313" key="13">
    <source>
        <dbReference type="Proteomes" id="UP000265618"/>
    </source>
</evidence>
<dbReference type="OrthoDB" id="1431934at2759"/>
<feature type="compositionally biased region" description="Polar residues" evidence="10">
    <location>
        <begin position="21"/>
        <end position="34"/>
    </location>
</feature>
<dbReference type="PROSITE" id="PS50011">
    <property type="entry name" value="PROTEIN_KINASE_DOM"/>
    <property type="match status" value="1"/>
</dbReference>
<name>A0A9K3CR22_9EUKA</name>
<dbReference type="Pfam" id="PF26200">
    <property type="entry name" value="Rcat_RNF216"/>
    <property type="match status" value="1"/>
</dbReference>
<evidence type="ECO:0000256" key="1">
    <source>
        <dbReference type="ARBA" id="ARBA00022679"/>
    </source>
</evidence>
<feature type="region of interest" description="Disordered" evidence="10">
    <location>
        <begin position="1"/>
        <end position="83"/>
    </location>
</feature>
<dbReference type="SUPFAM" id="SSF57850">
    <property type="entry name" value="RING/U-box"/>
    <property type="match status" value="1"/>
</dbReference>
<evidence type="ECO:0000256" key="5">
    <source>
        <dbReference type="ARBA" id="ARBA00038035"/>
    </source>
</evidence>
<keyword evidence="1" id="KW-0808">Transferase</keyword>
<evidence type="ECO:0000256" key="10">
    <source>
        <dbReference type="SAM" id="MobiDB-lite"/>
    </source>
</evidence>
<reference evidence="12 13" key="1">
    <citation type="journal article" date="2018" name="PLoS ONE">
        <title>The draft genome of Kipferlia bialata reveals reductive genome evolution in fornicate parasites.</title>
        <authorList>
            <person name="Tanifuji G."/>
            <person name="Takabayashi S."/>
            <person name="Kume K."/>
            <person name="Takagi M."/>
            <person name="Nakayama T."/>
            <person name="Kamikawa R."/>
            <person name="Inagaki Y."/>
            <person name="Hashimoto T."/>
        </authorList>
    </citation>
    <scope>NUCLEOTIDE SEQUENCE [LARGE SCALE GENOMIC DNA]</scope>
    <source>
        <strain evidence="12">NY0173</strain>
    </source>
</reference>
<dbReference type="SMART" id="SM00220">
    <property type="entry name" value="S_TKc"/>
    <property type="match status" value="1"/>
</dbReference>
<dbReference type="CDD" id="cd00180">
    <property type="entry name" value="PKc"/>
    <property type="match status" value="1"/>
</dbReference>
<dbReference type="PANTHER" id="PTHR48013:SF9">
    <property type="entry name" value="DUAL SPECIFICITY MITOGEN-ACTIVATED PROTEIN KINASE KINASE 5"/>
    <property type="match status" value="1"/>
</dbReference>
<comment type="caution">
    <text evidence="12">The sequence shown here is derived from an EMBL/GenBank/DDBJ whole genome shotgun (WGS) entry which is preliminary data.</text>
</comment>
<evidence type="ECO:0000259" key="11">
    <source>
        <dbReference type="PROSITE" id="PS50011"/>
    </source>
</evidence>
<evidence type="ECO:0000256" key="2">
    <source>
        <dbReference type="ARBA" id="ARBA00022741"/>
    </source>
</evidence>
<gene>
    <name evidence="12" type="ORF">KIPB_001761</name>
</gene>
<evidence type="ECO:0000256" key="9">
    <source>
        <dbReference type="ARBA" id="ARBA00051693"/>
    </source>
</evidence>
<proteinExistence type="inferred from homology"/>
<dbReference type="Gene3D" id="1.10.510.10">
    <property type="entry name" value="Transferase(Phosphotransferase) domain 1"/>
    <property type="match status" value="1"/>
</dbReference>
<evidence type="ECO:0000256" key="6">
    <source>
        <dbReference type="ARBA" id="ARBA00038999"/>
    </source>
</evidence>
<dbReference type="InterPro" id="IPR008271">
    <property type="entry name" value="Ser/Thr_kinase_AS"/>
</dbReference>
<dbReference type="InterPro" id="IPR000719">
    <property type="entry name" value="Prot_kinase_dom"/>
</dbReference>
<dbReference type="Pfam" id="PF00069">
    <property type="entry name" value="Pkinase"/>
    <property type="match status" value="1"/>
</dbReference>
<feature type="compositionally biased region" description="Basic and acidic residues" evidence="10">
    <location>
        <begin position="57"/>
        <end position="67"/>
    </location>
</feature>
<dbReference type="PROSITE" id="PS00108">
    <property type="entry name" value="PROTEIN_KINASE_ST"/>
    <property type="match status" value="1"/>
</dbReference>
<dbReference type="Gene3D" id="1.20.120.1750">
    <property type="match status" value="1"/>
</dbReference>
<dbReference type="EC" id="2.7.12.2" evidence="6"/>
<evidence type="ECO:0000256" key="3">
    <source>
        <dbReference type="ARBA" id="ARBA00022777"/>
    </source>
</evidence>
<evidence type="ECO:0000256" key="7">
    <source>
        <dbReference type="ARBA" id="ARBA00049014"/>
    </source>
</evidence>
<comment type="catalytic activity">
    <reaction evidence="7">
        <text>L-seryl-[protein] + ATP = O-phospho-L-seryl-[protein] + ADP + H(+)</text>
        <dbReference type="Rhea" id="RHEA:17989"/>
        <dbReference type="Rhea" id="RHEA-COMP:9863"/>
        <dbReference type="Rhea" id="RHEA-COMP:11604"/>
        <dbReference type="ChEBI" id="CHEBI:15378"/>
        <dbReference type="ChEBI" id="CHEBI:29999"/>
        <dbReference type="ChEBI" id="CHEBI:30616"/>
        <dbReference type="ChEBI" id="CHEBI:83421"/>
        <dbReference type="ChEBI" id="CHEBI:456216"/>
        <dbReference type="EC" id="2.7.12.2"/>
    </reaction>
</comment>
<feature type="domain" description="Protein kinase" evidence="11">
    <location>
        <begin position="2537"/>
        <end position="2863"/>
    </location>
</feature>
<protein>
    <recommendedName>
        <fullName evidence="6">mitogen-activated protein kinase kinase</fullName>
        <ecNumber evidence="6">2.7.12.2</ecNumber>
    </recommendedName>
</protein>
<accession>A0A9K3CR22</accession>
<keyword evidence="4" id="KW-0067">ATP-binding</keyword>
<dbReference type="InterPro" id="IPR011009">
    <property type="entry name" value="Kinase-like_dom_sf"/>
</dbReference>
<comment type="catalytic activity">
    <reaction evidence="9">
        <text>L-tyrosyl-[protein] + ATP = O-phospho-L-tyrosyl-[protein] + ADP + H(+)</text>
        <dbReference type="Rhea" id="RHEA:10596"/>
        <dbReference type="Rhea" id="RHEA-COMP:10136"/>
        <dbReference type="Rhea" id="RHEA-COMP:20101"/>
        <dbReference type="ChEBI" id="CHEBI:15378"/>
        <dbReference type="ChEBI" id="CHEBI:30616"/>
        <dbReference type="ChEBI" id="CHEBI:46858"/>
        <dbReference type="ChEBI" id="CHEBI:61978"/>
        <dbReference type="ChEBI" id="CHEBI:456216"/>
        <dbReference type="EC" id="2.7.12.2"/>
    </reaction>
</comment>
<comment type="catalytic activity">
    <reaction evidence="8">
        <text>L-threonyl-[protein] + ATP = O-phospho-L-threonyl-[protein] + ADP + H(+)</text>
        <dbReference type="Rhea" id="RHEA:46608"/>
        <dbReference type="Rhea" id="RHEA-COMP:11060"/>
        <dbReference type="Rhea" id="RHEA-COMP:11605"/>
        <dbReference type="ChEBI" id="CHEBI:15378"/>
        <dbReference type="ChEBI" id="CHEBI:30013"/>
        <dbReference type="ChEBI" id="CHEBI:30616"/>
        <dbReference type="ChEBI" id="CHEBI:61977"/>
        <dbReference type="ChEBI" id="CHEBI:456216"/>
        <dbReference type="EC" id="2.7.12.2"/>
    </reaction>
</comment>
<comment type="similarity">
    <text evidence="5">Belongs to the protein kinase superfamily. STE Ser/Thr protein kinase family. MAP kinase kinase subfamily.</text>
</comment>
<dbReference type="PANTHER" id="PTHR48013">
    <property type="entry name" value="DUAL SPECIFICITY MITOGEN-ACTIVATED PROTEIN KINASE KINASE 5-RELATED"/>
    <property type="match status" value="1"/>
</dbReference>
<dbReference type="Proteomes" id="UP000265618">
    <property type="component" value="Unassembled WGS sequence"/>
</dbReference>
<evidence type="ECO:0000256" key="8">
    <source>
        <dbReference type="ARBA" id="ARBA00049299"/>
    </source>
</evidence>
<keyword evidence="2" id="KW-0547">Nucleotide-binding</keyword>
<dbReference type="EMBL" id="BDIP01000262">
    <property type="protein sequence ID" value="GIQ80887.1"/>
    <property type="molecule type" value="Genomic_DNA"/>
</dbReference>
<dbReference type="GO" id="GO:0004708">
    <property type="term" value="F:MAP kinase kinase activity"/>
    <property type="evidence" value="ECO:0007669"/>
    <property type="project" value="UniProtKB-EC"/>
</dbReference>
<organism evidence="12 13">
    <name type="scientific">Kipferlia bialata</name>
    <dbReference type="NCBI Taxonomy" id="797122"/>
    <lineage>
        <taxon>Eukaryota</taxon>
        <taxon>Metamonada</taxon>
        <taxon>Carpediemonas-like organisms</taxon>
        <taxon>Kipferlia</taxon>
    </lineage>
</organism>
<keyword evidence="3" id="KW-0418">Kinase</keyword>
<sequence length="3325" mass="367085">MPDLGEPCAPDITPELVCTAPSPQDPGQTCTSEGTVEAPSATKHCQVSHDSGSSSEDASKHEKRDEASAGGVPAPKNTDAWRDRTPTQVDLEPLPVPPSPPKWVWANPLPLVPVPSLRFNANSLPPSYQRLLTVGPPFSDTPPHIQAVLYSCDVTAGLSPIALVQAAERGCLEDALAVSLHWKGRDGQGATLAHLAVYRNDTVLLGECQRLGVLETLRDCRDVYGRTPSQVALDPSRLNLLGGPYLLPPPRCPFTAVELVCALGAVDTCHPDPEAASPQEYSPLSIHSRPLEAADVWRETERRGIDPLEVLTGKSIFAAPPSLSADTVGTTVLHALLENIPRISQALLLHLLRGVLGQPLPASLQRSGRKEIPHAMADPSVALCNGESPLHVVARLGDKHATPLADALLEHIGVEAVRSLWPLGRGGGVKSPIITAIRHGNVAMATHLLATLCPPSLGDTVATLRHSVCLEVIWCDMHSLIQAFTSKELSQWCSDKDEEGNVLLAAARALSSPCLTPLLDALVSDGCIVEYPSCLPSALLPLLSRGCSTQLCLSLVNSTPSACVLLDREREALALLDITAGQWEGVQQVLESLPGGSSLRAILQSPSPLLALCSKTVQYLAQDPSPVDFSHTSVYPLWERLLAQPLQMDEVIKSPPLWLLELPPNVLEWLLPGLEVDSRPSRDARLSEDGTLCIPYSPRFVPWGFASQLLYRRLVSPESLCSWLSLSVSRHTGGCVLHTLSHMLVTSTLAPQHRRYIREWGSVDAISSRDYISSVLPLFGDNPVWSCCRLVFKPIDWRYATRLAVYPEFNVTCSQAMADAAVHELCLYMRAPERRWCAQRQLMLCHTQLLPDVRALLGTVQTTALQPGDSVQLPLATLTPPQWLEMAEVLAITNIDLTTCLLEPRNLLSLCHRTHRGLRQQDRRNRDYHYLDCAPVWDIVMQVPQDIRMGMVEPSMAMLELPPALLEWILPRLKVDAPGPAEAEATGDSVPPSDTLAVPFTARYVPTTFTARLVHRRLVSPEILSSWLSQSVDRQTGGSVLQVTAHMLLAATLAPHHRQYLSEWGSTTSDSIHTHTSSLLSLFGDKSVWGRCSLEFSTRHWRYAARLARHTELNITCTKAMADAATHEYCMYMRAPEKRWVAQRDHMLCFTHLEADVRAMFSHAKPGPLRQDDSTNLPLCCLSTEQWGVAEEVLCQPQIVSLRSHLLLPDNLLTLCTITVDGLRQQGKHNRDFHRLDCAAIWDIVMRKPQTSDVADVMGTFVPTMDLLELPPPLLEWLLPRLSVDTMVVPHRHDPDRFVYTKSLVECDKEEGEDTDCVTGADSDTDEWGCCHFRHWDSPTSFVGELLHRQLLPAKALCEWLRDSKCHPVKVCVLYAATHMLLEAQVRQELRPYMSQWCGASSQDERQTYALTLLSLFENGAAWVESAMIFVTSGTGIPYAHTMWRTVVALSRFRRHRIIVNEMAPFALACLVEYGYRVFGHVPCPEYTGRNKHAVIFEASARLLPFSMSPAEYERDVCRAIEIVRECEFRQDKAPEPHWELCDWLARGQYELPESVLNALCDWISSWEVPADSSAPEWYEVPIVTLLLERHGHTTLSQVLSGLGSSVHQGVMIRKIGYVQSALVEYQRPAPAHLVLTTYASEDDSHDEVPLVLDMHEFFLRLLICENIDWRWRYDQRGAMLYRSDYDSALHLAESVTRIYSGRHPELLVRLKWMYSRSRSLGWRAVIPLGDALSSEWGELPRSLEVFTRSVVLWLLCPAEQARAVAFAAQCIATLPPTPLRQAISLISETRDHTWAVRLPMLAFALYRKRPPTPMVSLTELGLNCQSAPVLATSIDEEHGQCLTPLASVPIGVSLSELATLLSGPRVVHPSVVSVYLSWVRRHAAVNRQRMGSSQLLKVLAPNMGVPVLSRLGGSTLETLDTQSVLSLLSEARVTLPSLTLAASLVSAAPRVTTKVTSVFQKRLEGCKGDTSRQVQVLKCFSFHLRDEPRSPLWRILPDLVRAVEPCLRRWLFSLLIAHTGQHAVVTRVFRAFSTSTHQEEVEYLASLYTSGYRLPSKGEFFATGLLSGAVSDTCFADDSAPSDADRAQRDLCDLFSDLSVSLGGYTLEAEYLYFIQCPRETLVKLLRHLMWAGQSSPTGDILYSLGVLEESEGRLLLTRPSYCSVYTLLDSPLFLSVWIAMGRSKDEIEAFTLQAIQEEAHNETTTTGGAEATLDRLREGGIRSVFGRTLAVRALLGDPESVEAGEVYRDIDPCDTMIPGRPPFVAACSVAIERDTPPSLPKEPRSFDPQPVDGNHWCLWLDPPNRIEVVRGILDEVRAVDIRALSDAVQALDPYTVAATLLSQMNDSLQSFLRQHPLHSLCGTNVSPLLSEFVPLLTEYRRAITSLQETEFDVEGAIELARSDKSTLDHAQLLVPVPDSSTTSATVCMGLPGPIDPVYVAEFNAVVAEVAEALTNLLDLDDSLSACTKSLEGVDPDAVKQARSIRSRVEEMYRELQCRQAEEADMREIIAELKALPVVAQDRHDELEEDIAICDVRIARCMRSGKNSERFQKEKASLQEEQNAIYAVTAKGRSLVVRLNRHLLHPEAAEVLASNPLDHPLDGTSLSPFAKSCLHLPLHTFRPEPFETCGRAPLLQGTHPESHLPVVLKGYDLNDKIQMEHARREVSVYTTVRDVHIVQFLGLVVEGPTCYIVTEMYDCNLMDFLGTQPCTETLRYIGRQVLEAMATLEGHRVVHRDIKPQNIFINHTKGRVTGVALGDFDISRNSQDFVTTLERTAFGTVLFLDQESFATKQFDALSDVYSFGRTMQVVFAGGEGRGIPLFGVTTFTCPALSTLDVALINRCLGPKAQRFSAYHMAAAGLFAVPSTASPDSSDAALGRLQRLQALLWQQVQAVKQDSPTVPCTPESLLQHYRAPATPGITGHCRLEGTVVDGEEVKPLDVLLSALQKPMSINGMQVTLLEAGGDGTYQLIPSIEACCIMIERRESGDTSTLDAIRDAYAALGRFLAFQLLEGPFPHGLFGMAVYAAMRGGINAQLQDEAAVSRLFAATFPAQRRSLLRLLENPVPVPFDSVPGALESDLVLDEHNTSAFARVFESSYVRLTMEAGVEIHRGYCSLHQEYGETVAALTLDQFLTVAASLPAITADRYMLAFDIKSERLKEAFSQFVQEQSALQNDTLLRLLLVFATGSAMLPQSRITLVLATDTARLALPSAQQCTATITVPDTCLGHLDVAFQDSCDSAGISIGDGTKTRQKVEADLNNELNRFRELSASVHTCPSCGVAVEKSEGCNHITCHCGKHWCWACGFVSTREGPVYAHMVEKHGGL</sequence>
<evidence type="ECO:0000313" key="12">
    <source>
        <dbReference type="EMBL" id="GIQ80887.1"/>
    </source>
</evidence>
<keyword evidence="13" id="KW-1185">Reference proteome</keyword>
<evidence type="ECO:0000256" key="4">
    <source>
        <dbReference type="ARBA" id="ARBA00022840"/>
    </source>
</evidence>
<dbReference type="SUPFAM" id="SSF56112">
    <property type="entry name" value="Protein kinase-like (PK-like)"/>
    <property type="match status" value="1"/>
</dbReference>
<dbReference type="GO" id="GO:0005524">
    <property type="term" value="F:ATP binding"/>
    <property type="evidence" value="ECO:0007669"/>
    <property type="project" value="UniProtKB-KW"/>
</dbReference>